<dbReference type="EC" id="2.5.1.18" evidence="3"/>
<dbReference type="InterPro" id="IPR004045">
    <property type="entry name" value="Glutathione_S-Trfase_N"/>
</dbReference>
<evidence type="ECO:0000256" key="3">
    <source>
        <dbReference type="ARBA" id="ARBA00012452"/>
    </source>
</evidence>
<dbReference type="PANTHER" id="PTHR11571:SF222">
    <property type="entry name" value="GLUTATHIONE TRANSFERASE"/>
    <property type="match status" value="1"/>
</dbReference>
<gene>
    <name evidence="8" type="ORF">Vafri_3112</name>
</gene>
<evidence type="ECO:0000313" key="8">
    <source>
        <dbReference type="EMBL" id="GIL46019.1"/>
    </source>
</evidence>
<accession>A0A8J4ATQ7</accession>
<dbReference type="PANTHER" id="PTHR11571">
    <property type="entry name" value="GLUTATHIONE S-TRANSFERASE"/>
    <property type="match status" value="1"/>
</dbReference>
<evidence type="ECO:0000256" key="2">
    <source>
        <dbReference type="ARBA" id="ARBA00005861"/>
    </source>
</evidence>
<comment type="similarity">
    <text evidence="2">Belongs to the GST superfamily. Mu family.</text>
</comment>
<evidence type="ECO:0000256" key="4">
    <source>
        <dbReference type="ARBA" id="ARBA00022679"/>
    </source>
</evidence>
<evidence type="ECO:0000259" key="7">
    <source>
        <dbReference type="PROSITE" id="PS50405"/>
    </source>
</evidence>
<dbReference type="InterPro" id="IPR050213">
    <property type="entry name" value="GST_superfamily"/>
</dbReference>
<comment type="function">
    <text evidence="1">Conjugation of reduced glutathione to a wide number of exogenous and endogenous hydrophobic electrophiles.</text>
</comment>
<dbReference type="SFLD" id="SFLDS00019">
    <property type="entry name" value="Glutathione_Transferase_(cytos"/>
    <property type="match status" value="1"/>
</dbReference>
<keyword evidence="4" id="KW-0808">Transferase</keyword>
<evidence type="ECO:0000259" key="6">
    <source>
        <dbReference type="PROSITE" id="PS50404"/>
    </source>
</evidence>
<dbReference type="AlphaFoldDB" id="A0A8J4ATQ7"/>
<dbReference type="SFLD" id="SFLDG00363">
    <property type="entry name" value="AMPS_(cytGST):_Alpha-__Mu-__Pi"/>
    <property type="match status" value="1"/>
</dbReference>
<evidence type="ECO:0000256" key="5">
    <source>
        <dbReference type="ARBA" id="ARBA00047960"/>
    </source>
</evidence>
<dbReference type="Pfam" id="PF14497">
    <property type="entry name" value="GST_C_3"/>
    <property type="match status" value="1"/>
</dbReference>
<dbReference type="SUPFAM" id="SSF52833">
    <property type="entry name" value="Thioredoxin-like"/>
    <property type="match status" value="1"/>
</dbReference>
<dbReference type="GO" id="GO:0004364">
    <property type="term" value="F:glutathione transferase activity"/>
    <property type="evidence" value="ECO:0007669"/>
    <property type="project" value="UniProtKB-EC"/>
</dbReference>
<protein>
    <recommendedName>
        <fullName evidence="3">glutathione transferase</fullName>
        <ecNumber evidence="3">2.5.1.18</ecNumber>
    </recommendedName>
</protein>
<reference evidence="8" key="1">
    <citation type="journal article" date="2021" name="Proc. Natl. Acad. Sci. U.S.A.">
        <title>Three genomes in the algal genus Volvox reveal the fate of a haploid sex-determining region after a transition to homothallism.</title>
        <authorList>
            <person name="Yamamoto K."/>
            <person name="Hamaji T."/>
            <person name="Kawai-Toyooka H."/>
            <person name="Matsuzaki R."/>
            <person name="Takahashi F."/>
            <person name="Nishimura Y."/>
            <person name="Kawachi M."/>
            <person name="Noguchi H."/>
            <person name="Minakuchi Y."/>
            <person name="Umen J.G."/>
            <person name="Toyoda A."/>
            <person name="Nozaki H."/>
        </authorList>
    </citation>
    <scope>NUCLEOTIDE SEQUENCE</scope>
    <source>
        <strain evidence="8">NIES-3780</strain>
    </source>
</reference>
<dbReference type="InterPro" id="IPR036249">
    <property type="entry name" value="Thioredoxin-like_sf"/>
</dbReference>
<dbReference type="PROSITE" id="PS50404">
    <property type="entry name" value="GST_NTER"/>
    <property type="match status" value="1"/>
</dbReference>
<keyword evidence="9" id="KW-1185">Reference proteome</keyword>
<comment type="caution">
    <text evidence="8">The sequence shown here is derived from an EMBL/GenBank/DDBJ whole genome shotgun (WGS) entry which is preliminary data.</text>
</comment>
<dbReference type="Proteomes" id="UP000747399">
    <property type="component" value="Unassembled WGS sequence"/>
</dbReference>
<dbReference type="Gene3D" id="1.20.1050.130">
    <property type="match status" value="1"/>
</dbReference>
<dbReference type="GO" id="GO:0006749">
    <property type="term" value="P:glutathione metabolic process"/>
    <property type="evidence" value="ECO:0007669"/>
    <property type="project" value="TreeGrafter"/>
</dbReference>
<dbReference type="InterPro" id="IPR010987">
    <property type="entry name" value="Glutathione-S-Trfase_C-like"/>
</dbReference>
<dbReference type="InterPro" id="IPR036282">
    <property type="entry name" value="Glutathione-S-Trfase_C_sf"/>
</dbReference>
<dbReference type="PROSITE" id="PS50405">
    <property type="entry name" value="GST_CTER"/>
    <property type="match status" value="1"/>
</dbReference>
<comment type="catalytic activity">
    <reaction evidence="5">
        <text>RX + glutathione = an S-substituted glutathione + a halide anion + H(+)</text>
        <dbReference type="Rhea" id="RHEA:16437"/>
        <dbReference type="ChEBI" id="CHEBI:15378"/>
        <dbReference type="ChEBI" id="CHEBI:16042"/>
        <dbReference type="ChEBI" id="CHEBI:17792"/>
        <dbReference type="ChEBI" id="CHEBI:57925"/>
        <dbReference type="ChEBI" id="CHEBI:90779"/>
        <dbReference type="EC" id="2.5.1.18"/>
    </reaction>
</comment>
<evidence type="ECO:0000313" key="9">
    <source>
        <dbReference type="Proteomes" id="UP000747399"/>
    </source>
</evidence>
<name>A0A8J4ATQ7_9CHLO</name>
<organism evidence="8 9">
    <name type="scientific">Volvox africanus</name>
    <dbReference type="NCBI Taxonomy" id="51714"/>
    <lineage>
        <taxon>Eukaryota</taxon>
        <taxon>Viridiplantae</taxon>
        <taxon>Chlorophyta</taxon>
        <taxon>core chlorophytes</taxon>
        <taxon>Chlorophyceae</taxon>
        <taxon>CS clade</taxon>
        <taxon>Chlamydomonadales</taxon>
        <taxon>Volvocaceae</taxon>
        <taxon>Volvox</taxon>
    </lineage>
</organism>
<feature type="domain" description="GST N-terminal" evidence="6">
    <location>
        <begin position="24"/>
        <end position="109"/>
    </location>
</feature>
<sequence length="264" mass="29743">MGGIHRGAAPHFAEDGSFAASTASLPVLQYFPCRGRAEPIRLVLSYMKQPWFETPPASVRDIYLIMHKEFDGYPFRQLPRFIDEVHGDVDLVQSHAILRHLGRKYDLYGKDIIQAGRIDMVLDAVSELRVKIRALVVERQMEDSAVQQYMSTVMATEEDLKVSRMQGPGLASLEYLLDRQRFSDASWVVGERPSLADFAVFDLVDLHLAQGRLAKVLQSRFPALAAHHSRVAELQGVAEYLASDSRHTAVWAADWLQEHSALKT</sequence>
<dbReference type="InterPro" id="IPR004046">
    <property type="entry name" value="GST_C"/>
</dbReference>
<dbReference type="InterPro" id="IPR040079">
    <property type="entry name" value="Glutathione_S-Trfase"/>
</dbReference>
<evidence type="ECO:0000256" key="1">
    <source>
        <dbReference type="ARBA" id="ARBA00003701"/>
    </source>
</evidence>
<proteinExistence type="inferred from homology"/>
<dbReference type="EMBL" id="BNCO01000003">
    <property type="protein sequence ID" value="GIL46019.1"/>
    <property type="molecule type" value="Genomic_DNA"/>
</dbReference>
<dbReference type="SUPFAM" id="SSF47616">
    <property type="entry name" value="GST C-terminal domain-like"/>
    <property type="match status" value="1"/>
</dbReference>
<feature type="domain" description="GST C-terminal" evidence="7">
    <location>
        <begin position="111"/>
        <end position="251"/>
    </location>
</feature>